<comment type="caution">
    <text evidence="2">The sequence shown here is derived from an EMBL/GenBank/DDBJ whole genome shotgun (WGS) entry which is preliminary data.</text>
</comment>
<sequence>MMLLQPLAIIMFCSYFRCLPTRRFLNPIIKTSSLSSSSAHHQLTMNNSHDDYDASTLFLQRQTEPKKHVYTLSDIIHYLNQIQDILESSKPSPAIKYDHCYQSGNSKTFFKVVGNVLAKPMLRTLVYHHAHKPASKKIHFDQQIREEKAALEFDLMYSFVINALRPAALILDEDLRSTFIPQLLEQIDAIEKRVDDEGLSSKLQGWNGLFCRLASGRYYQGKLEAMIHDLFPQLMDEFYAASRKVTEREVLERVIQLDLVDESTNIEMSEEDEAWIERRINAARSCLDNFYTPSDEGTQNPSKQDHLEGIKSGKRCEQSCLEFLQDVYNDNGTNTHRILSNVYVNNRRRPYSESEPVQKYIPPKMHRRGASVKQKELGIIWTDCSPGIISNRHRECSEFDAVIIRYNNNETDDQVSMYDTDTNCAAIESIFEAKRTISPSTLHDILMKKLGAIEALLDDASAELAYKDGEVMGTAPISSDTTLALRLVSTVSNFSLRATLQILSDQSLEVTLSPRTLMK</sequence>
<accession>A0AAD8YBJ1</accession>
<organism evidence="2 3">
    <name type="scientific">Skeletonema marinoi</name>
    <dbReference type="NCBI Taxonomy" id="267567"/>
    <lineage>
        <taxon>Eukaryota</taxon>
        <taxon>Sar</taxon>
        <taxon>Stramenopiles</taxon>
        <taxon>Ochrophyta</taxon>
        <taxon>Bacillariophyta</taxon>
        <taxon>Coscinodiscophyceae</taxon>
        <taxon>Thalassiosirophycidae</taxon>
        <taxon>Thalassiosirales</taxon>
        <taxon>Skeletonemataceae</taxon>
        <taxon>Skeletonema</taxon>
        <taxon>Skeletonema marinoi-dohrnii complex</taxon>
    </lineage>
</organism>
<gene>
    <name evidence="2" type="ORF">QTG54_006982</name>
</gene>
<feature type="signal peptide" evidence="1">
    <location>
        <begin position="1"/>
        <end position="18"/>
    </location>
</feature>
<dbReference type="AlphaFoldDB" id="A0AAD8YBJ1"/>
<reference evidence="2" key="1">
    <citation type="submission" date="2023-06" db="EMBL/GenBank/DDBJ databases">
        <title>Survivors Of The Sea: Transcriptome response of Skeletonema marinoi to long-term dormancy.</title>
        <authorList>
            <person name="Pinder M.I.M."/>
            <person name="Kourtchenko O."/>
            <person name="Robertson E.K."/>
            <person name="Larsson T."/>
            <person name="Maumus F."/>
            <person name="Osuna-Cruz C.M."/>
            <person name="Vancaester E."/>
            <person name="Stenow R."/>
            <person name="Vandepoele K."/>
            <person name="Ploug H."/>
            <person name="Bruchert V."/>
            <person name="Godhe A."/>
            <person name="Topel M."/>
        </authorList>
    </citation>
    <scope>NUCLEOTIDE SEQUENCE</scope>
    <source>
        <strain evidence="2">R05AC</strain>
    </source>
</reference>
<feature type="chain" id="PRO_5042268053" evidence="1">
    <location>
        <begin position="19"/>
        <end position="519"/>
    </location>
</feature>
<keyword evidence="1" id="KW-0732">Signal</keyword>
<keyword evidence="3" id="KW-1185">Reference proteome</keyword>
<name>A0AAD8YBJ1_9STRA</name>
<evidence type="ECO:0000256" key="1">
    <source>
        <dbReference type="SAM" id="SignalP"/>
    </source>
</evidence>
<evidence type="ECO:0000313" key="3">
    <source>
        <dbReference type="Proteomes" id="UP001224775"/>
    </source>
</evidence>
<evidence type="ECO:0000313" key="2">
    <source>
        <dbReference type="EMBL" id="KAK1742417.1"/>
    </source>
</evidence>
<dbReference type="EMBL" id="JATAAI010000011">
    <property type="protein sequence ID" value="KAK1742417.1"/>
    <property type="molecule type" value="Genomic_DNA"/>
</dbReference>
<dbReference type="Proteomes" id="UP001224775">
    <property type="component" value="Unassembled WGS sequence"/>
</dbReference>
<protein>
    <submittedName>
        <fullName evidence="2">Uncharacterized protein</fullName>
    </submittedName>
</protein>
<proteinExistence type="predicted"/>